<dbReference type="SUPFAM" id="SSF53474">
    <property type="entry name" value="alpha/beta-Hydrolases"/>
    <property type="match status" value="1"/>
</dbReference>
<dbReference type="InterPro" id="IPR001031">
    <property type="entry name" value="Thioesterase"/>
</dbReference>
<accession>A0A2L0EIW3</accession>
<evidence type="ECO:0000256" key="1">
    <source>
        <dbReference type="ARBA" id="ARBA00007169"/>
    </source>
</evidence>
<evidence type="ECO:0000313" key="3">
    <source>
        <dbReference type="EMBL" id="AUX39241.1"/>
    </source>
</evidence>
<dbReference type="RefSeq" id="WP_104977238.1">
    <property type="nucleotide sequence ID" value="NZ_CP012673.1"/>
</dbReference>
<evidence type="ECO:0000313" key="4">
    <source>
        <dbReference type="Proteomes" id="UP000238348"/>
    </source>
</evidence>
<dbReference type="GO" id="GO:0008610">
    <property type="term" value="P:lipid biosynthetic process"/>
    <property type="evidence" value="ECO:0007669"/>
    <property type="project" value="TreeGrafter"/>
</dbReference>
<dbReference type="PANTHER" id="PTHR11487:SF0">
    <property type="entry name" value="S-ACYL FATTY ACID SYNTHASE THIOESTERASE, MEDIUM CHAIN"/>
    <property type="match status" value="1"/>
</dbReference>
<protein>
    <submittedName>
        <fullName evidence="3">Thioesterase</fullName>
    </submittedName>
</protein>
<dbReference type="EMBL" id="CP012673">
    <property type="protein sequence ID" value="AUX39241.1"/>
    <property type="molecule type" value="Genomic_DNA"/>
</dbReference>
<gene>
    <name evidence="3" type="ORF">SOCE26_006250</name>
</gene>
<name>A0A2L0EIW3_SORCE</name>
<dbReference type="OrthoDB" id="8480037at2"/>
<dbReference type="AlphaFoldDB" id="A0A2L0EIW3"/>
<dbReference type="Proteomes" id="UP000238348">
    <property type="component" value="Chromosome"/>
</dbReference>
<dbReference type="InterPro" id="IPR012223">
    <property type="entry name" value="TEII"/>
</dbReference>
<dbReference type="InterPro" id="IPR029058">
    <property type="entry name" value="AB_hydrolase_fold"/>
</dbReference>
<evidence type="ECO:0000259" key="2">
    <source>
        <dbReference type="Pfam" id="PF00975"/>
    </source>
</evidence>
<organism evidence="3 4">
    <name type="scientific">Sorangium cellulosum</name>
    <name type="common">Polyangium cellulosum</name>
    <dbReference type="NCBI Taxonomy" id="56"/>
    <lineage>
        <taxon>Bacteria</taxon>
        <taxon>Pseudomonadati</taxon>
        <taxon>Myxococcota</taxon>
        <taxon>Polyangia</taxon>
        <taxon>Polyangiales</taxon>
        <taxon>Polyangiaceae</taxon>
        <taxon>Sorangium</taxon>
    </lineage>
</organism>
<reference evidence="3 4" key="1">
    <citation type="submission" date="2015-09" db="EMBL/GenBank/DDBJ databases">
        <title>Sorangium comparison.</title>
        <authorList>
            <person name="Zaburannyi N."/>
            <person name="Bunk B."/>
            <person name="Overmann J."/>
            <person name="Mueller R."/>
        </authorList>
    </citation>
    <scope>NUCLEOTIDE SEQUENCE [LARGE SCALE GENOMIC DNA]</scope>
    <source>
        <strain evidence="3 4">So ce26</strain>
    </source>
</reference>
<dbReference type="PANTHER" id="PTHR11487">
    <property type="entry name" value="THIOESTERASE"/>
    <property type="match status" value="1"/>
</dbReference>
<dbReference type="Pfam" id="PF00975">
    <property type="entry name" value="Thioesterase"/>
    <property type="match status" value="1"/>
</dbReference>
<feature type="domain" description="Thioesterase" evidence="2">
    <location>
        <begin position="25"/>
        <end position="247"/>
    </location>
</feature>
<sequence>MNPAGSSSADVWVGLPRPNPAARLRLFCFPYAGGSASAYSAWWRELPASVELCTIKLPGREARLREPPFQRLTPLVGALSAALGPWLTKPFALYGHSLGALVAFELARALRRRGAPLPRHLLVSGRRAPHLPMGEAFHALPDPEFVAWIRRMGGTPDEVLREPELMELFLPVLRADVAVNEAEPFVAEAPLDCPITAFGGVVDERASPAELEAWRELTRGSFRVEMFPGGHFFLRSAQGPLLRSISAVLDDVVRDLPA</sequence>
<comment type="similarity">
    <text evidence="1">Belongs to the thioesterase family.</text>
</comment>
<dbReference type="Gene3D" id="3.40.50.1820">
    <property type="entry name" value="alpha/beta hydrolase"/>
    <property type="match status" value="1"/>
</dbReference>
<proteinExistence type="inferred from homology"/>